<dbReference type="PANTHER" id="PTHR43214">
    <property type="entry name" value="TWO-COMPONENT RESPONSE REGULATOR"/>
    <property type="match status" value="1"/>
</dbReference>
<evidence type="ECO:0000256" key="2">
    <source>
        <dbReference type="ARBA" id="ARBA00022692"/>
    </source>
</evidence>
<evidence type="ECO:0000313" key="9">
    <source>
        <dbReference type="EMBL" id="MCC0176510.1"/>
    </source>
</evidence>
<evidence type="ECO:0000256" key="1">
    <source>
        <dbReference type="ARBA" id="ARBA00004141"/>
    </source>
</evidence>
<dbReference type="Pfam" id="PF00072">
    <property type="entry name" value="Response_reg"/>
    <property type="match status" value="1"/>
</dbReference>
<dbReference type="InterPro" id="IPR058245">
    <property type="entry name" value="NreC/VraR/RcsB-like_REC"/>
</dbReference>
<feature type="modified residue" description="4-aspartylphosphate" evidence="6">
    <location>
        <position position="56"/>
    </location>
</feature>
<dbReference type="GO" id="GO:0016020">
    <property type="term" value="C:membrane"/>
    <property type="evidence" value="ECO:0007669"/>
    <property type="project" value="UniProtKB-SubCell"/>
</dbReference>
<dbReference type="Pfam" id="PF01794">
    <property type="entry name" value="Ferric_reduct"/>
    <property type="match status" value="1"/>
</dbReference>
<dbReference type="EMBL" id="JADWDC010000010">
    <property type="protein sequence ID" value="MCC0176510.1"/>
    <property type="molecule type" value="Genomic_DNA"/>
</dbReference>
<proteinExistence type="predicted"/>
<dbReference type="PROSITE" id="PS50110">
    <property type="entry name" value="RESPONSE_REGULATORY"/>
    <property type="match status" value="1"/>
</dbReference>
<dbReference type="SUPFAM" id="SSF52172">
    <property type="entry name" value="CheY-like"/>
    <property type="match status" value="1"/>
</dbReference>
<evidence type="ECO:0000313" key="10">
    <source>
        <dbReference type="Proteomes" id="UP000729733"/>
    </source>
</evidence>
<comment type="subcellular location">
    <subcellularLocation>
        <location evidence="1">Membrane</location>
        <topology evidence="1">Multi-pass membrane protein</topology>
    </subcellularLocation>
</comment>
<dbReference type="GO" id="GO:0000160">
    <property type="term" value="P:phosphorelay signal transduction system"/>
    <property type="evidence" value="ECO:0007669"/>
    <property type="project" value="InterPro"/>
</dbReference>
<name>A0A964BRJ7_9CYAN</name>
<dbReference type="InterPro" id="IPR001789">
    <property type="entry name" value="Sig_transdc_resp-reg_receiver"/>
</dbReference>
<keyword evidence="5 7" id="KW-0472">Membrane</keyword>
<keyword evidence="10" id="KW-1185">Reference proteome</keyword>
<comment type="caution">
    <text evidence="9">The sequence shown here is derived from an EMBL/GenBank/DDBJ whole genome shotgun (WGS) entry which is preliminary data.</text>
</comment>
<evidence type="ECO:0000256" key="7">
    <source>
        <dbReference type="SAM" id="Phobius"/>
    </source>
</evidence>
<feature type="transmembrane region" description="Helical" evidence="7">
    <location>
        <begin position="311"/>
        <end position="330"/>
    </location>
</feature>
<feature type="transmembrane region" description="Helical" evidence="7">
    <location>
        <begin position="278"/>
        <end position="299"/>
    </location>
</feature>
<accession>A0A964BRJ7</accession>
<dbReference type="PANTHER" id="PTHR43214:SF43">
    <property type="entry name" value="TWO-COMPONENT RESPONSE REGULATOR"/>
    <property type="match status" value="1"/>
</dbReference>
<dbReference type="RefSeq" id="WP_229639548.1">
    <property type="nucleotide sequence ID" value="NZ_JADWDC010000010.1"/>
</dbReference>
<evidence type="ECO:0000256" key="3">
    <source>
        <dbReference type="ARBA" id="ARBA00022989"/>
    </source>
</evidence>
<keyword evidence="4" id="KW-0238">DNA-binding</keyword>
<keyword evidence="6" id="KW-0597">Phosphoprotein</keyword>
<feature type="transmembrane region" description="Helical" evidence="7">
    <location>
        <begin position="209"/>
        <end position="227"/>
    </location>
</feature>
<organism evidence="9 10">
    <name type="scientific">Waterburya agarophytonicola KI4</name>
    <dbReference type="NCBI Taxonomy" id="2874699"/>
    <lineage>
        <taxon>Bacteria</taxon>
        <taxon>Bacillati</taxon>
        <taxon>Cyanobacteriota</taxon>
        <taxon>Cyanophyceae</taxon>
        <taxon>Pleurocapsales</taxon>
        <taxon>Hyellaceae</taxon>
        <taxon>Waterburya</taxon>
        <taxon>Waterburya agarophytonicola</taxon>
    </lineage>
</organism>
<evidence type="ECO:0000256" key="4">
    <source>
        <dbReference type="ARBA" id="ARBA00023125"/>
    </source>
</evidence>
<dbReference type="GO" id="GO:0003677">
    <property type="term" value="F:DNA binding"/>
    <property type="evidence" value="ECO:0007669"/>
    <property type="project" value="UniProtKB-KW"/>
</dbReference>
<dbReference type="SMART" id="SM00448">
    <property type="entry name" value="REC"/>
    <property type="match status" value="1"/>
</dbReference>
<dbReference type="InterPro" id="IPR039420">
    <property type="entry name" value="WalR-like"/>
</dbReference>
<evidence type="ECO:0000256" key="5">
    <source>
        <dbReference type="ARBA" id="ARBA00023136"/>
    </source>
</evidence>
<evidence type="ECO:0000256" key="6">
    <source>
        <dbReference type="PROSITE-ProRule" id="PRU00169"/>
    </source>
</evidence>
<evidence type="ECO:0000259" key="8">
    <source>
        <dbReference type="PROSITE" id="PS50110"/>
    </source>
</evidence>
<dbReference type="InterPro" id="IPR013130">
    <property type="entry name" value="Fe3_Rdtase_TM_dom"/>
</dbReference>
<gene>
    <name evidence="9" type="ORF">I4641_05895</name>
</gene>
<dbReference type="CDD" id="cd17535">
    <property type="entry name" value="REC_NarL-like"/>
    <property type="match status" value="1"/>
</dbReference>
<reference evidence="9" key="1">
    <citation type="journal article" date="2021" name="Antonie Van Leeuwenhoek">
        <title>Draft genome and description of Waterburya agarophytonicola gen. nov. sp. nov. (Pleurocapsales, Cyanobacteria): a seaweed symbiont.</title>
        <authorList>
            <person name="Bonthond G."/>
            <person name="Shalygin S."/>
            <person name="Bayer T."/>
            <person name="Weinberger F."/>
        </authorList>
    </citation>
    <scope>NUCLEOTIDE SEQUENCE</scope>
    <source>
        <strain evidence="9">KI4</strain>
    </source>
</reference>
<dbReference type="Gene3D" id="3.40.50.2300">
    <property type="match status" value="1"/>
</dbReference>
<feature type="transmembrane region" description="Helical" evidence="7">
    <location>
        <begin position="342"/>
        <end position="360"/>
    </location>
</feature>
<sequence>MISVLVVDDLKIIHEGLQAMFAMDEDIKIVGFAENGKQAISKIQNSDRHPDIVLVDIVMPVMDGIETTKEISRLFPEIKTIVLSGFEDDPLILKAIAAGAKGYLLKNAISQDLASAVRSVHRGASHFAPGIVDRLAKNFQSLPSISSKVLPQQICTIDASLNPEQPKLIKKRTEKAKPKLQKPLFQYGDWLTIIISVIVLSRTNGMGHHLAHAGLFFLMLSLVARPIKAWWSWPLQHRRAIGIFAFAAAVAHAFYATFQVLDLDLSKMLALSPRSKLGVIIGIISLLAMTPAAITSFQFFQRKLGKRWRQIHLLTVPALALAVIHTILVGPHYLRTFNINTIDYVRTLVAILSGTLVLLMRRKIFWSTLGLNNSGKKAVAKNQ</sequence>
<keyword evidence="3 7" id="KW-1133">Transmembrane helix</keyword>
<protein>
    <submittedName>
        <fullName evidence="9">Response regulator</fullName>
    </submittedName>
</protein>
<dbReference type="InterPro" id="IPR011006">
    <property type="entry name" value="CheY-like_superfamily"/>
</dbReference>
<dbReference type="Proteomes" id="UP000729733">
    <property type="component" value="Unassembled WGS sequence"/>
</dbReference>
<feature type="transmembrane region" description="Helical" evidence="7">
    <location>
        <begin position="239"/>
        <end position="258"/>
    </location>
</feature>
<keyword evidence="2 7" id="KW-0812">Transmembrane</keyword>
<feature type="domain" description="Response regulatory" evidence="8">
    <location>
        <begin position="3"/>
        <end position="121"/>
    </location>
</feature>
<dbReference type="AlphaFoldDB" id="A0A964BRJ7"/>